<name>A0A840FKI5_9SPHN</name>
<keyword evidence="4" id="KW-1185">Reference proteome</keyword>
<dbReference type="SUPFAM" id="SSF159894">
    <property type="entry name" value="YgaC/TfoX-N like"/>
    <property type="match status" value="1"/>
</dbReference>
<feature type="region of interest" description="Disordered" evidence="1">
    <location>
        <begin position="54"/>
        <end position="73"/>
    </location>
</feature>
<evidence type="ECO:0000256" key="1">
    <source>
        <dbReference type="SAM" id="MobiDB-lite"/>
    </source>
</evidence>
<accession>A0A840FKI5</accession>
<protein>
    <submittedName>
        <fullName evidence="3">TfoX/Sxy family transcriptional regulator of competence genes</fullName>
    </submittedName>
</protein>
<dbReference type="EMBL" id="JACIEV010000004">
    <property type="protein sequence ID" value="MBB4153835.1"/>
    <property type="molecule type" value="Genomic_DNA"/>
</dbReference>
<proteinExistence type="predicted"/>
<evidence type="ECO:0000313" key="3">
    <source>
        <dbReference type="EMBL" id="MBB4153835.1"/>
    </source>
</evidence>
<organism evidence="3 4">
    <name type="scientific">Sphingomonas jinjuensis</name>
    <dbReference type="NCBI Taxonomy" id="535907"/>
    <lineage>
        <taxon>Bacteria</taxon>
        <taxon>Pseudomonadati</taxon>
        <taxon>Pseudomonadota</taxon>
        <taxon>Alphaproteobacteria</taxon>
        <taxon>Sphingomonadales</taxon>
        <taxon>Sphingomonadaceae</taxon>
        <taxon>Sphingomonas</taxon>
    </lineage>
</organism>
<dbReference type="InterPro" id="IPR007076">
    <property type="entry name" value="TfoX_N"/>
</dbReference>
<dbReference type="Proteomes" id="UP000529795">
    <property type="component" value="Unassembled WGS sequence"/>
</dbReference>
<gene>
    <name evidence="3" type="ORF">GGQ80_001741</name>
</gene>
<comment type="caution">
    <text evidence="3">The sequence shown here is derived from an EMBL/GenBank/DDBJ whole genome shotgun (WGS) entry which is preliminary data.</text>
</comment>
<feature type="compositionally biased region" description="Low complexity" evidence="1">
    <location>
        <begin position="54"/>
        <end position="65"/>
    </location>
</feature>
<dbReference type="RefSeq" id="WP_183983781.1">
    <property type="nucleotide sequence ID" value="NZ_JACIEV010000004.1"/>
</dbReference>
<sequence length="113" mass="11938">MASQRKTVDFLVEQLSGAGAVTAKPMFGEYGVYCDGTMIAIVADDQLFVKPTAGGRAHAAGAEEAPPYPGAKPSLLIDPDRWDDADWMSALAHITADELPPPKAGAPKRAKTR</sequence>
<dbReference type="Gene3D" id="3.30.1460.30">
    <property type="entry name" value="YgaC/TfoX-N like chaperone"/>
    <property type="match status" value="1"/>
</dbReference>
<reference evidence="3 4" key="1">
    <citation type="submission" date="2020-08" db="EMBL/GenBank/DDBJ databases">
        <title>Genomic Encyclopedia of Type Strains, Phase IV (KMG-IV): sequencing the most valuable type-strain genomes for metagenomic binning, comparative biology and taxonomic classification.</title>
        <authorList>
            <person name="Goeker M."/>
        </authorList>
    </citation>
    <scope>NUCLEOTIDE SEQUENCE [LARGE SCALE GENOMIC DNA]</scope>
    <source>
        <strain evidence="3 4">YC6723</strain>
    </source>
</reference>
<feature type="region of interest" description="Disordered" evidence="1">
    <location>
        <begin position="93"/>
        <end position="113"/>
    </location>
</feature>
<feature type="domain" description="TfoX N-terminal" evidence="2">
    <location>
        <begin position="13"/>
        <end position="95"/>
    </location>
</feature>
<evidence type="ECO:0000313" key="4">
    <source>
        <dbReference type="Proteomes" id="UP000529795"/>
    </source>
</evidence>
<dbReference type="Pfam" id="PF04993">
    <property type="entry name" value="TfoX_N"/>
    <property type="match status" value="1"/>
</dbReference>
<dbReference type="AlphaFoldDB" id="A0A840FKI5"/>
<evidence type="ECO:0000259" key="2">
    <source>
        <dbReference type="Pfam" id="PF04993"/>
    </source>
</evidence>